<comment type="caution">
    <text evidence="6">The sequence shown here is derived from an EMBL/GenBank/DDBJ whole genome shotgun (WGS) entry which is preliminary data.</text>
</comment>
<feature type="coiled-coil region" evidence="5">
    <location>
        <begin position="91"/>
        <end position="118"/>
    </location>
</feature>
<name>A0AAV6UHD4_9ARAC</name>
<organism evidence="6 7">
    <name type="scientific">Oedothorax gibbosus</name>
    <dbReference type="NCBI Taxonomy" id="931172"/>
    <lineage>
        <taxon>Eukaryota</taxon>
        <taxon>Metazoa</taxon>
        <taxon>Ecdysozoa</taxon>
        <taxon>Arthropoda</taxon>
        <taxon>Chelicerata</taxon>
        <taxon>Arachnida</taxon>
        <taxon>Araneae</taxon>
        <taxon>Araneomorphae</taxon>
        <taxon>Entelegynae</taxon>
        <taxon>Araneoidea</taxon>
        <taxon>Linyphiidae</taxon>
        <taxon>Erigoninae</taxon>
        <taxon>Oedothorax</taxon>
    </lineage>
</organism>
<evidence type="ECO:0000256" key="1">
    <source>
        <dbReference type="ARBA" id="ARBA00005805"/>
    </source>
</evidence>
<dbReference type="GO" id="GO:0036159">
    <property type="term" value="P:inner dynein arm assembly"/>
    <property type="evidence" value="ECO:0007669"/>
    <property type="project" value="InterPro"/>
</dbReference>
<dbReference type="GO" id="GO:0003341">
    <property type="term" value="P:cilium movement"/>
    <property type="evidence" value="ECO:0007669"/>
    <property type="project" value="InterPro"/>
</dbReference>
<keyword evidence="7" id="KW-1185">Reference proteome</keyword>
<dbReference type="GO" id="GO:0060285">
    <property type="term" value="P:cilium-dependent cell motility"/>
    <property type="evidence" value="ECO:0007669"/>
    <property type="project" value="TreeGrafter"/>
</dbReference>
<evidence type="ECO:0000256" key="4">
    <source>
        <dbReference type="ARBA" id="ARBA00045182"/>
    </source>
</evidence>
<dbReference type="InterPro" id="IPR033290">
    <property type="entry name" value="CCDC39"/>
</dbReference>
<proteinExistence type="inferred from homology"/>
<dbReference type="Pfam" id="PF24161">
    <property type="entry name" value="CCDC39"/>
    <property type="match status" value="1"/>
</dbReference>
<protein>
    <recommendedName>
        <fullName evidence="2">Coiled-coil domain-containing protein 39</fullName>
    </recommendedName>
</protein>
<accession>A0AAV6UHD4</accession>
<dbReference type="EMBL" id="JAFNEN010000428">
    <property type="protein sequence ID" value="KAG8183189.1"/>
    <property type="molecule type" value="Genomic_DNA"/>
</dbReference>
<reference evidence="6 7" key="1">
    <citation type="journal article" date="2022" name="Nat. Ecol. Evol.">
        <title>A masculinizing supergene underlies an exaggerated male reproductive morph in a spider.</title>
        <authorList>
            <person name="Hendrickx F."/>
            <person name="De Corte Z."/>
            <person name="Sonet G."/>
            <person name="Van Belleghem S.M."/>
            <person name="Kostlbacher S."/>
            <person name="Vangestel C."/>
        </authorList>
    </citation>
    <scope>NUCLEOTIDE SEQUENCE [LARGE SCALE GENOMIC DNA]</scope>
    <source>
        <strain evidence="6">W744_W776</strain>
    </source>
</reference>
<evidence type="ECO:0000256" key="5">
    <source>
        <dbReference type="SAM" id="Coils"/>
    </source>
</evidence>
<evidence type="ECO:0000256" key="3">
    <source>
        <dbReference type="ARBA" id="ARBA00023054"/>
    </source>
</evidence>
<dbReference type="GO" id="GO:0005930">
    <property type="term" value="C:axoneme"/>
    <property type="evidence" value="ECO:0007669"/>
    <property type="project" value="InterPro"/>
</dbReference>
<feature type="coiled-coil region" evidence="5">
    <location>
        <begin position="21"/>
        <end position="48"/>
    </location>
</feature>
<evidence type="ECO:0000256" key="2">
    <source>
        <dbReference type="ARBA" id="ARBA00016725"/>
    </source>
</evidence>
<dbReference type="PANTHER" id="PTHR18962:SF0">
    <property type="entry name" value="COILED-COIL DOMAIN-CONTAINING PROTEIN 39"/>
    <property type="match status" value="1"/>
</dbReference>
<evidence type="ECO:0000313" key="7">
    <source>
        <dbReference type="Proteomes" id="UP000827092"/>
    </source>
</evidence>
<comment type="similarity">
    <text evidence="1">Belongs to the CCDC39 family.</text>
</comment>
<gene>
    <name evidence="6" type="ORF">JTE90_016977</name>
</gene>
<dbReference type="Proteomes" id="UP000827092">
    <property type="component" value="Unassembled WGS sequence"/>
</dbReference>
<comment type="function">
    <text evidence="4">Required for assembly of dynein regulatory complex (DRC) and inner dynein arm (IDA) complexes, which are responsible for ciliary beat regulation, thereby playing a central role in motility in cilia and flagella. Probably acts together with CCDC40 to form a molecular ruler that determines the 96 nanometer (nm) repeat length and arrangements of components in cilia and flagella. Not required for outer dynein arm complexes assembly.</text>
</comment>
<keyword evidence="3 5" id="KW-0175">Coiled coil</keyword>
<dbReference type="AlphaFoldDB" id="A0AAV6UHD4"/>
<dbReference type="PANTHER" id="PTHR18962">
    <property type="entry name" value="COILED-COIL DOMAIN-CONTAINING PROTEIN 39"/>
    <property type="match status" value="1"/>
</dbReference>
<evidence type="ECO:0000313" key="6">
    <source>
        <dbReference type="EMBL" id="KAG8183189.1"/>
    </source>
</evidence>
<sequence length="129" mass="15593">MFENTVDLAGYDLIWRDKPDLPAANEENRKLEEELKKKKIEIERLKVILDNNITKGNGMKEHFNELCRTLTYKQQLYKSKEHELEMENHSEKLIERECSRLEQEMNAVKKEIDTLIARQKLRELKKYYH</sequence>